<accession>A0A6D2IF62</accession>
<dbReference type="Proteomes" id="UP000467841">
    <property type="component" value="Unassembled WGS sequence"/>
</dbReference>
<dbReference type="AlphaFoldDB" id="A0A6D2IF62"/>
<gene>
    <name evidence="2" type="ORF">MERR_LOCUS12837</name>
</gene>
<proteinExistence type="predicted"/>
<name>A0A6D2IF62_9BRAS</name>
<keyword evidence="3" id="KW-1185">Reference proteome</keyword>
<protein>
    <submittedName>
        <fullName evidence="2">Uncharacterized protein</fullName>
    </submittedName>
</protein>
<evidence type="ECO:0000313" key="3">
    <source>
        <dbReference type="Proteomes" id="UP000467841"/>
    </source>
</evidence>
<sequence>MHRPLDRGGAHGPREGVGDSPGGAAGALHKECNAPRLVSSIVRDCSVLMNYEFNHLGRIWVVWKQNTHITPSFKSGQLITCSVKLEDQEDGFFCPFVYASNSMEERK</sequence>
<evidence type="ECO:0000313" key="2">
    <source>
        <dbReference type="EMBL" id="CAA7025602.1"/>
    </source>
</evidence>
<comment type="caution">
    <text evidence="2">The sequence shown here is derived from an EMBL/GenBank/DDBJ whole genome shotgun (WGS) entry which is preliminary data.</text>
</comment>
<evidence type="ECO:0000256" key="1">
    <source>
        <dbReference type="SAM" id="MobiDB-lite"/>
    </source>
</evidence>
<dbReference type="OrthoDB" id="1749972at2759"/>
<organism evidence="2 3">
    <name type="scientific">Microthlaspi erraticum</name>
    <dbReference type="NCBI Taxonomy" id="1685480"/>
    <lineage>
        <taxon>Eukaryota</taxon>
        <taxon>Viridiplantae</taxon>
        <taxon>Streptophyta</taxon>
        <taxon>Embryophyta</taxon>
        <taxon>Tracheophyta</taxon>
        <taxon>Spermatophyta</taxon>
        <taxon>Magnoliopsida</taxon>
        <taxon>eudicotyledons</taxon>
        <taxon>Gunneridae</taxon>
        <taxon>Pentapetalae</taxon>
        <taxon>rosids</taxon>
        <taxon>malvids</taxon>
        <taxon>Brassicales</taxon>
        <taxon>Brassicaceae</taxon>
        <taxon>Coluteocarpeae</taxon>
        <taxon>Microthlaspi</taxon>
    </lineage>
</organism>
<feature type="region of interest" description="Disordered" evidence="1">
    <location>
        <begin position="1"/>
        <end position="25"/>
    </location>
</feature>
<reference evidence="2" key="1">
    <citation type="submission" date="2020-01" db="EMBL/GenBank/DDBJ databases">
        <authorList>
            <person name="Mishra B."/>
        </authorList>
    </citation>
    <scope>NUCLEOTIDE SEQUENCE [LARGE SCALE GENOMIC DNA]</scope>
</reference>
<feature type="compositionally biased region" description="Basic and acidic residues" evidence="1">
    <location>
        <begin position="1"/>
        <end position="17"/>
    </location>
</feature>
<dbReference type="EMBL" id="CACVBM020001010">
    <property type="protein sequence ID" value="CAA7025602.1"/>
    <property type="molecule type" value="Genomic_DNA"/>
</dbReference>